<dbReference type="GO" id="GO:0098796">
    <property type="term" value="C:membrane protein complex"/>
    <property type="evidence" value="ECO:0007669"/>
    <property type="project" value="UniProtKB-ARBA"/>
</dbReference>
<proteinExistence type="inferred from homology"/>
<gene>
    <name evidence="6" type="ORF">FSBG_00672</name>
</gene>
<evidence type="ECO:0000259" key="5">
    <source>
        <dbReference type="PROSITE" id="PS50893"/>
    </source>
</evidence>
<evidence type="ECO:0000313" key="6">
    <source>
        <dbReference type="EMBL" id="EFS21175.1"/>
    </source>
</evidence>
<dbReference type="InterPro" id="IPR003439">
    <property type="entry name" value="ABC_transporter-like_ATP-bd"/>
</dbReference>
<dbReference type="AlphaFoldDB" id="E5BDP9"/>
<keyword evidence="3" id="KW-0547">Nucleotide-binding</keyword>
<dbReference type="GO" id="GO:0016887">
    <property type="term" value="F:ATP hydrolysis activity"/>
    <property type="evidence" value="ECO:0007669"/>
    <property type="project" value="InterPro"/>
</dbReference>
<evidence type="ECO:0000256" key="3">
    <source>
        <dbReference type="ARBA" id="ARBA00022741"/>
    </source>
</evidence>
<dbReference type="InterPro" id="IPR027417">
    <property type="entry name" value="P-loop_NTPase"/>
</dbReference>
<organism evidence="6 7">
    <name type="scientific">Fusobacterium gonidiaformans 3-1-5R</name>
    <dbReference type="NCBI Taxonomy" id="469605"/>
    <lineage>
        <taxon>Bacteria</taxon>
        <taxon>Fusobacteriati</taxon>
        <taxon>Fusobacteriota</taxon>
        <taxon>Fusobacteriia</taxon>
        <taxon>Fusobacteriales</taxon>
        <taxon>Fusobacteriaceae</taxon>
        <taxon>Fusobacterium</taxon>
    </lineage>
</organism>
<reference evidence="6 7" key="1">
    <citation type="submission" date="2009-02" db="EMBL/GenBank/DDBJ databases">
        <title>The Genome Sequence of Fusobacterium sp. 3_1_5R.</title>
        <authorList>
            <consortium name="The Broad Institute Genome Sequencing Platform"/>
            <person name="Ward D."/>
            <person name="Young S.K."/>
            <person name="Kodira C.D."/>
            <person name="Zeng Q."/>
            <person name="Koehrsen M."/>
            <person name="Alvarado L."/>
            <person name="Berlin A."/>
            <person name="Borenstein D."/>
            <person name="Chen Z."/>
            <person name="Engels R."/>
            <person name="Freedman E."/>
            <person name="Gellesch M."/>
            <person name="Goldberg J."/>
            <person name="Griggs A."/>
            <person name="Gujja S."/>
            <person name="Heiman D."/>
            <person name="Hepburn T."/>
            <person name="Howarth C."/>
            <person name="Jen D."/>
            <person name="Larson L."/>
            <person name="Lewis B."/>
            <person name="Mehta T."/>
            <person name="Park D."/>
            <person name="Pearson M."/>
            <person name="Roberts A."/>
            <person name="Saif S."/>
            <person name="Shea T."/>
            <person name="Shenoy N."/>
            <person name="Sisk P."/>
            <person name="Stolte C."/>
            <person name="Sykes S."/>
            <person name="Walk T."/>
            <person name="White J."/>
            <person name="Yandava C."/>
            <person name="Allen-Vercoe E."/>
            <person name="Strauss J."/>
            <person name="Ambrose C."/>
            <person name="Lander E."/>
            <person name="Nusbaum C."/>
            <person name="Galagan J."/>
            <person name="Birren B."/>
        </authorList>
    </citation>
    <scope>NUCLEOTIDE SEQUENCE [LARGE SCALE GENOMIC DNA]</scope>
    <source>
        <strain evidence="6 7">3_1_5R</strain>
    </source>
</reference>
<dbReference type="PANTHER" id="PTHR42798">
    <property type="entry name" value="LIPOPROTEIN-RELEASING SYSTEM ATP-BINDING PROTEIN LOLD"/>
    <property type="match status" value="1"/>
</dbReference>
<dbReference type="InterPro" id="IPR017911">
    <property type="entry name" value="MacB-like_ATP-bd"/>
</dbReference>
<dbReference type="Gene3D" id="3.40.50.300">
    <property type="entry name" value="P-loop containing nucleotide triphosphate hydrolases"/>
    <property type="match status" value="1"/>
</dbReference>
<evidence type="ECO:0000256" key="4">
    <source>
        <dbReference type="ARBA" id="ARBA00022840"/>
    </source>
</evidence>
<dbReference type="InterPro" id="IPR003593">
    <property type="entry name" value="AAA+_ATPase"/>
</dbReference>
<accession>E5BDP9</accession>
<evidence type="ECO:0000313" key="7">
    <source>
        <dbReference type="Proteomes" id="UP000002975"/>
    </source>
</evidence>
<dbReference type="CDD" id="cd03255">
    <property type="entry name" value="ABC_MJ0796_LolCDE_FtsE"/>
    <property type="match status" value="1"/>
</dbReference>
<sequence>MTKSLIQIKKVNKYYINGENKLHALQDVDFHIQKGEFVSIMGSSGSGKSTMMNILGCLDREFEGEYVLDGISIREIAEKNLCKVRNQKIGFVFQSFHLLPKLSALENVELPLVYAGISKKEREERAKKMLEIVGLGTRLHHRPNELSGGQRQRVAIARALVNDPAIILADEPTGNLDSQSEKEIMNFFQELHQKGKTIVVVTHEPEVAKYTKRILHFKDGKLLGEDVL</sequence>
<keyword evidence="2" id="KW-0813">Transport</keyword>
<dbReference type="Proteomes" id="UP000002975">
    <property type="component" value="Unassembled WGS sequence"/>
</dbReference>
<protein>
    <submittedName>
        <fullName evidence="6">ABC transporter, ATP-binding protein</fullName>
    </submittedName>
</protein>
<dbReference type="PROSITE" id="PS50893">
    <property type="entry name" value="ABC_TRANSPORTER_2"/>
    <property type="match status" value="1"/>
</dbReference>
<name>E5BDP9_9FUSO</name>
<dbReference type="GO" id="GO:0005524">
    <property type="term" value="F:ATP binding"/>
    <property type="evidence" value="ECO:0007669"/>
    <property type="project" value="UniProtKB-KW"/>
</dbReference>
<dbReference type="Pfam" id="PF00005">
    <property type="entry name" value="ABC_tran"/>
    <property type="match status" value="1"/>
</dbReference>
<keyword evidence="4 6" id="KW-0067">ATP-binding</keyword>
<dbReference type="PANTHER" id="PTHR42798:SF6">
    <property type="entry name" value="CELL DIVISION ATP-BINDING PROTEIN FTSE"/>
    <property type="match status" value="1"/>
</dbReference>
<evidence type="ECO:0000256" key="2">
    <source>
        <dbReference type="ARBA" id="ARBA00022448"/>
    </source>
</evidence>
<dbReference type="BioCyc" id="FSP469605-HMP:GTSP-677-MONOMER"/>
<feature type="domain" description="ABC transporter" evidence="5">
    <location>
        <begin position="6"/>
        <end position="228"/>
    </location>
</feature>
<dbReference type="PROSITE" id="PS00211">
    <property type="entry name" value="ABC_TRANSPORTER_1"/>
    <property type="match status" value="1"/>
</dbReference>
<comment type="similarity">
    <text evidence="1">Belongs to the ABC transporter superfamily.</text>
</comment>
<evidence type="ECO:0000256" key="1">
    <source>
        <dbReference type="ARBA" id="ARBA00005417"/>
    </source>
</evidence>
<dbReference type="GO" id="GO:0022857">
    <property type="term" value="F:transmembrane transporter activity"/>
    <property type="evidence" value="ECO:0007669"/>
    <property type="project" value="UniProtKB-ARBA"/>
</dbReference>
<keyword evidence="7" id="KW-1185">Reference proteome</keyword>
<dbReference type="SUPFAM" id="SSF52540">
    <property type="entry name" value="P-loop containing nucleoside triphosphate hydrolases"/>
    <property type="match status" value="1"/>
</dbReference>
<dbReference type="HOGENOM" id="CLU_000604_1_22_0"/>
<dbReference type="EMBL" id="GG657971">
    <property type="protein sequence ID" value="EFS21175.1"/>
    <property type="molecule type" value="Genomic_DNA"/>
</dbReference>
<dbReference type="FunFam" id="3.40.50.300:FF:000032">
    <property type="entry name" value="Export ABC transporter ATP-binding protein"/>
    <property type="match status" value="1"/>
</dbReference>
<dbReference type="SMART" id="SM00382">
    <property type="entry name" value="AAA"/>
    <property type="match status" value="1"/>
</dbReference>
<dbReference type="InterPro" id="IPR017871">
    <property type="entry name" value="ABC_transporter-like_CS"/>
</dbReference>